<gene>
    <name evidence="3" type="ORF">VTK73DRAFT_6409</name>
</gene>
<sequence>MATITVTEKVPETGRDDSLAAPSPTISHDVVAEKGLARASDVSTPSTVHQGNPFDVDLEASVTPDESCLRTSTQRIRDGTDCQVWPSQDQWRQKAKAAKKKGRSCTCLAGLSKRNRIIVKVLIILLIIGIAVGVGVGVSKPLGAGIWHGR</sequence>
<evidence type="ECO:0000313" key="3">
    <source>
        <dbReference type="EMBL" id="KAL1863164.1"/>
    </source>
</evidence>
<feature type="transmembrane region" description="Helical" evidence="2">
    <location>
        <begin position="117"/>
        <end position="138"/>
    </location>
</feature>
<feature type="compositionally biased region" description="Basic and acidic residues" evidence="1">
    <location>
        <begin position="9"/>
        <end position="18"/>
    </location>
</feature>
<dbReference type="Proteomes" id="UP001586593">
    <property type="component" value="Unassembled WGS sequence"/>
</dbReference>
<keyword evidence="4" id="KW-1185">Reference proteome</keyword>
<name>A0ABR3WJN4_9PEZI</name>
<evidence type="ECO:0000256" key="1">
    <source>
        <dbReference type="SAM" id="MobiDB-lite"/>
    </source>
</evidence>
<protein>
    <submittedName>
        <fullName evidence="3">Uncharacterized protein</fullName>
    </submittedName>
</protein>
<evidence type="ECO:0000313" key="4">
    <source>
        <dbReference type="Proteomes" id="UP001586593"/>
    </source>
</evidence>
<feature type="region of interest" description="Disordered" evidence="1">
    <location>
        <begin position="1"/>
        <end position="24"/>
    </location>
</feature>
<keyword evidence="2" id="KW-0472">Membrane</keyword>
<accession>A0ABR3WJN4</accession>
<reference evidence="3 4" key="1">
    <citation type="journal article" date="2024" name="Commun. Biol.">
        <title>Comparative genomic analysis of thermophilic fungi reveals convergent evolutionary adaptations and gene losses.</title>
        <authorList>
            <person name="Steindorff A.S."/>
            <person name="Aguilar-Pontes M.V."/>
            <person name="Robinson A.J."/>
            <person name="Andreopoulos B."/>
            <person name="LaButti K."/>
            <person name="Kuo A."/>
            <person name="Mondo S."/>
            <person name="Riley R."/>
            <person name="Otillar R."/>
            <person name="Haridas S."/>
            <person name="Lipzen A."/>
            <person name="Grimwood J."/>
            <person name="Schmutz J."/>
            <person name="Clum A."/>
            <person name="Reid I.D."/>
            <person name="Moisan M.C."/>
            <person name="Butler G."/>
            <person name="Nguyen T.T.M."/>
            <person name="Dewar K."/>
            <person name="Conant G."/>
            <person name="Drula E."/>
            <person name="Henrissat B."/>
            <person name="Hansel C."/>
            <person name="Singer S."/>
            <person name="Hutchinson M.I."/>
            <person name="de Vries R.P."/>
            <person name="Natvig D.O."/>
            <person name="Powell A.J."/>
            <person name="Tsang A."/>
            <person name="Grigoriev I.V."/>
        </authorList>
    </citation>
    <scope>NUCLEOTIDE SEQUENCE [LARGE SCALE GENOMIC DNA]</scope>
    <source>
        <strain evidence="3 4">ATCC 24622</strain>
    </source>
</reference>
<dbReference type="EMBL" id="JAZHXJ010000360">
    <property type="protein sequence ID" value="KAL1863164.1"/>
    <property type="molecule type" value="Genomic_DNA"/>
</dbReference>
<keyword evidence="2" id="KW-1133">Transmembrane helix</keyword>
<comment type="caution">
    <text evidence="3">The sequence shown here is derived from an EMBL/GenBank/DDBJ whole genome shotgun (WGS) entry which is preliminary data.</text>
</comment>
<proteinExistence type="predicted"/>
<organism evidence="3 4">
    <name type="scientific">Phialemonium thermophilum</name>
    <dbReference type="NCBI Taxonomy" id="223376"/>
    <lineage>
        <taxon>Eukaryota</taxon>
        <taxon>Fungi</taxon>
        <taxon>Dikarya</taxon>
        <taxon>Ascomycota</taxon>
        <taxon>Pezizomycotina</taxon>
        <taxon>Sordariomycetes</taxon>
        <taxon>Sordariomycetidae</taxon>
        <taxon>Cephalothecales</taxon>
        <taxon>Cephalothecaceae</taxon>
        <taxon>Phialemonium</taxon>
    </lineage>
</organism>
<keyword evidence="2" id="KW-0812">Transmembrane</keyword>
<evidence type="ECO:0000256" key="2">
    <source>
        <dbReference type="SAM" id="Phobius"/>
    </source>
</evidence>